<dbReference type="InterPro" id="IPR002528">
    <property type="entry name" value="MATE_fam"/>
</dbReference>
<feature type="transmembrane region" description="Helical" evidence="7">
    <location>
        <begin position="55"/>
        <end position="76"/>
    </location>
</feature>
<dbReference type="GO" id="GO:0042910">
    <property type="term" value="F:xenobiotic transmembrane transporter activity"/>
    <property type="evidence" value="ECO:0007669"/>
    <property type="project" value="InterPro"/>
</dbReference>
<dbReference type="CDD" id="cd13134">
    <property type="entry name" value="MATE_like_8"/>
    <property type="match status" value="1"/>
</dbReference>
<keyword evidence="9" id="KW-1185">Reference proteome</keyword>
<keyword evidence="3" id="KW-1003">Cell membrane</keyword>
<feature type="transmembrane region" description="Helical" evidence="7">
    <location>
        <begin position="190"/>
        <end position="211"/>
    </location>
</feature>
<feature type="transmembrane region" description="Helical" evidence="7">
    <location>
        <begin position="388"/>
        <end position="410"/>
    </location>
</feature>
<dbReference type="InterPro" id="IPR047135">
    <property type="entry name" value="YsiQ"/>
</dbReference>
<comment type="caution">
    <text evidence="8">The sequence shown here is derived from an EMBL/GenBank/DDBJ whole genome shotgun (WGS) entry which is preliminary data.</text>
</comment>
<evidence type="ECO:0000256" key="1">
    <source>
        <dbReference type="ARBA" id="ARBA00004651"/>
    </source>
</evidence>
<keyword evidence="4 7" id="KW-0812">Transmembrane</keyword>
<name>A0A926D4V7_9FIRM</name>
<sequence length="458" mass="50302">MRNATRAFYRSLFVLVLPIALQNLITTLVSSADVVMLGYVSQTALSAVSLANQVQFVLNLFFMGLTLGTTMLTAQYWGRGDREAIGRLLGIAIRLSMAVAVLFFLATTFFPRELMGIFTPDEAMREAGAVYLQIVGVSYLMMGLSQMVLCVMKSVERVKKSTVISSVSLLLNILLNAVFIFGLLGMPKLGVAGVALATTLSRLVELVWCLFDSQRNRVLPIKFSLLLKHDSVLFRDFMRYSLPVLGNEIVWGGAYVMYSVIMGHLGSDMVAAHSVATVARNLGIILCTGIASGGAILLGKKLGEMRMEEASVDAARLLRTTLFFGFLGAVLIIAARPLIMNMVELTDTAYAYLDGMLWINAYYLIGKALNTTLICGIFCAGGDSKFGFIMDAVVMWGIALPLGFLSAFVLKLPVMTVYFVICLDEFIKLPAVLLHYRRRRWLANITRDFSGQVNCEEA</sequence>
<evidence type="ECO:0000256" key="3">
    <source>
        <dbReference type="ARBA" id="ARBA00022475"/>
    </source>
</evidence>
<evidence type="ECO:0000256" key="2">
    <source>
        <dbReference type="ARBA" id="ARBA00022448"/>
    </source>
</evidence>
<feature type="transmembrane region" description="Helical" evidence="7">
    <location>
        <begin position="237"/>
        <end position="258"/>
    </location>
</feature>
<feature type="transmembrane region" description="Helical" evidence="7">
    <location>
        <begin position="163"/>
        <end position="184"/>
    </location>
</feature>
<dbReference type="PANTHER" id="PTHR42925">
    <property type="entry name" value="MULTIDRUG AND TOXIN EFFLUX PROTEIN MATE FAMILY"/>
    <property type="match status" value="1"/>
</dbReference>
<keyword evidence="5 7" id="KW-1133">Transmembrane helix</keyword>
<dbReference type="AlphaFoldDB" id="A0A926D4V7"/>
<evidence type="ECO:0000256" key="4">
    <source>
        <dbReference type="ARBA" id="ARBA00022692"/>
    </source>
</evidence>
<keyword evidence="6 7" id="KW-0472">Membrane</keyword>
<evidence type="ECO:0000313" key="8">
    <source>
        <dbReference type="EMBL" id="MBC8530939.1"/>
    </source>
</evidence>
<dbReference type="EMBL" id="JACRSR010000001">
    <property type="protein sequence ID" value="MBC8530939.1"/>
    <property type="molecule type" value="Genomic_DNA"/>
</dbReference>
<dbReference type="Proteomes" id="UP000623172">
    <property type="component" value="Unassembled WGS sequence"/>
</dbReference>
<dbReference type="PANTHER" id="PTHR42925:SF2">
    <property type="entry name" value="NA+ DRIVEN MULTIDRUG EFFLUX PUMP"/>
    <property type="match status" value="1"/>
</dbReference>
<dbReference type="GO" id="GO:0015297">
    <property type="term" value="F:antiporter activity"/>
    <property type="evidence" value="ECO:0007669"/>
    <property type="project" value="InterPro"/>
</dbReference>
<dbReference type="NCBIfam" id="TIGR00797">
    <property type="entry name" value="matE"/>
    <property type="match status" value="1"/>
</dbReference>
<dbReference type="RefSeq" id="WP_249315009.1">
    <property type="nucleotide sequence ID" value="NZ_JACRSR010000001.1"/>
</dbReference>
<evidence type="ECO:0000256" key="6">
    <source>
        <dbReference type="ARBA" id="ARBA00023136"/>
    </source>
</evidence>
<organism evidence="8 9">
    <name type="scientific">Gehongia tenuis</name>
    <dbReference type="NCBI Taxonomy" id="2763655"/>
    <lineage>
        <taxon>Bacteria</taxon>
        <taxon>Bacillati</taxon>
        <taxon>Bacillota</taxon>
        <taxon>Clostridia</taxon>
        <taxon>Christensenellales</taxon>
        <taxon>Christensenellaceae</taxon>
        <taxon>Gehongia</taxon>
    </lineage>
</organism>
<evidence type="ECO:0000313" key="9">
    <source>
        <dbReference type="Proteomes" id="UP000623172"/>
    </source>
</evidence>
<dbReference type="InterPro" id="IPR048279">
    <property type="entry name" value="MdtK-like"/>
</dbReference>
<reference evidence="8" key="1">
    <citation type="submission" date="2020-08" db="EMBL/GenBank/DDBJ databases">
        <title>Genome public.</title>
        <authorList>
            <person name="Liu C."/>
            <person name="Sun Q."/>
        </authorList>
    </citation>
    <scope>NUCLEOTIDE SEQUENCE</scope>
    <source>
        <strain evidence="8">NSJ-53</strain>
    </source>
</reference>
<comment type="subcellular location">
    <subcellularLocation>
        <location evidence="1">Cell membrane</location>
        <topology evidence="1">Multi-pass membrane protein</topology>
    </subcellularLocation>
</comment>
<gene>
    <name evidence="8" type="ORF">H8696_03665</name>
</gene>
<feature type="transmembrane region" description="Helical" evidence="7">
    <location>
        <begin position="278"/>
        <end position="299"/>
    </location>
</feature>
<dbReference type="Pfam" id="PF01554">
    <property type="entry name" value="MatE"/>
    <property type="match status" value="2"/>
</dbReference>
<dbReference type="GO" id="GO:0005886">
    <property type="term" value="C:plasma membrane"/>
    <property type="evidence" value="ECO:0007669"/>
    <property type="project" value="UniProtKB-SubCell"/>
</dbReference>
<feature type="transmembrane region" description="Helical" evidence="7">
    <location>
        <begin position="416"/>
        <end position="436"/>
    </location>
</feature>
<keyword evidence="2" id="KW-0813">Transport</keyword>
<evidence type="ECO:0000256" key="7">
    <source>
        <dbReference type="SAM" id="Phobius"/>
    </source>
</evidence>
<evidence type="ECO:0000256" key="5">
    <source>
        <dbReference type="ARBA" id="ARBA00022989"/>
    </source>
</evidence>
<protein>
    <submittedName>
        <fullName evidence="8">MATE family efflux transporter</fullName>
    </submittedName>
</protein>
<feature type="transmembrane region" description="Helical" evidence="7">
    <location>
        <begin position="130"/>
        <end position="151"/>
    </location>
</feature>
<feature type="transmembrane region" description="Helical" evidence="7">
    <location>
        <begin position="359"/>
        <end position="381"/>
    </location>
</feature>
<dbReference type="PIRSF" id="PIRSF006603">
    <property type="entry name" value="DinF"/>
    <property type="match status" value="1"/>
</dbReference>
<feature type="transmembrane region" description="Helical" evidence="7">
    <location>
        <begin position="88"/>
        <end position="110"/>
    </location>
</feature>
<proteinExistence type="predicted"/>
<accession>A0A926D4V7</accession>
<feature type="transmembrane region" description="Helical" evidence="7">
    <location>
        <begin position="320"/>
        <end position="339"/>
    </location>
</feature>